<evidence type="ECO:0000256" key="3">
    <source>
        <dbReference type="ARBA" id="ARBA00020737"/>
    </source>
</evidence>
<dbReference type="GO" id="GO:0000472">
    <property type="term" value="P:endonucleolytic cleavage to generate mature 5'-end of SSU-rRNA from (SSU-rRNA, 5.8S rRNA, LSU-rRNA)"/>
    <property type="evidence" value="ECO:0007669"/>
    <property type="project" value="TreeGrafter"/>
</dbReference>
<comment type="similarity">
    <text evidence="2">Belongs to the ESF2/ABP1 family.</text>
</comment>
<sequence length="256" mass="30945">MGKKRKISSSDHEEVEEDEKEVEEEEDEDEDEEEEEEEEEEEPELHDKVLSKSDAKKKIVPGVLYLSRIPNKMNVTIIRQYFDQYGQTGRIFLQLSKDEGKTKRERGAKYSEGWIEFKSKRDAKLIAKQLNNQQVGGRRRTPWYDEIWNIKYLSKFRWTHLHERFQYENEVRKKRLRQEVLQAKREANLYIENVEKGRKLRKLEKKMEKRPEDLNIREWNYDQQDPHEAATRRKSKKKEQQSTGLTESLLRQIFPS</sequence>
<feature type="region of interest" description="Disordered" evidence="7">
    <location>
        <begin position="214"/>
        <end position="256"/>
    </location>
</feature>
<comment type="caution">
    <text evidence="9">The sequence shown here is derived from an EMBL/GenBank/DDBJ whole genome shotgun (WGS) entry which is preliminary data.</text>
</comment>
<dbReference type="Proteomes" id="UP000663845">
    <property type="component" value="Unassembled WGS sequence"/>
</dbReference>
<dbReference type="AlphaFoldDB" id="A0A815NWR0"/>
<protein>
    <recommendedName>
        <fullName evidence="3">Activator of basal transcription 1</fullName>
    </recommendedName>
</protein>
<dbReference type="GO" id="GO:0000480">
    <property type="term" value="P:endonucleolytic cleavage in 5'-ETS of tricistronic rRNA transcript (SSU-rRNA, 5.8S rRNA, LSU-rRNA)"/>
    <property type="evidence" value="ECO:0007669"/>
    <property type="project" value="TreeGrafter"/>
</dbReference>
<evidence type="ECO:0000259" key="8">
    <source>
        <dbReference type="PROSITE" id="PS50102"/>
    </source>
</evidence>
<dbReference type="GO" id="GO:0000447">
    <property type="term" value="P:endonucleolytic cleavage in ITS1 to separate SSU-rRNA from 5.8S rRNA and LSU-rRNA from tricistronic rRNA transcript (SSU-rRNA, 5.8S rRNA, LSU-rRNA)"/>
    <property type="evidence" value="ECO:0007669"/>
    <property type="project" value="TreeGrafter"/>
</dbReference>
<evidence type="ECO:0000256" key="6">
    <source>
        <dbReference type="PROSITE-ProRule" id="PRU00176"/>
    </source>
</evidence>
<evidence type="ECO:0000256" key="1">
    <source>
        <dbReference type="ARBA" id="ARBA00004604"/>
    </source>
</evidence>
<dbReference type="GO" id="GO:0034462">
    <property type="term" value="P:small-subunit processome assembly"/>
    <property type="evidence" value="ECO:0007669"/>
    <property type="project" value="TreeGrafter"/>
</dbReference>
<feature type="compositionally biased region" description="Basic and acidic residues" evidence="7">
    <location>
        <begin position="214"/>
        <end position="231"/>
    </location>
</feature>
<evidence type="ECO:0000256" key="4">
    <source>
        <dbReference type="ARBA" id="ARBA00022884"/>
    </source>
</evidence>
<dbReference type="InterPro" id="IPR034353">
    <property type="entry name" value="ABT1/ESF2_RRM"/>
</dbReference>
<dbReference type="InterPro" id="IPR035979">
    <property type="entry name" value="RBD_domain_sf"/>
</dbReference>
<keyword evidence="4 6" id="KW-0694">RNA-binding</keyword>
<gene>
    <name evidence="9" type="ORF">JYZ213_LOCUS39974</name>
</gene>
<dbReference type="SUPFAM" id="SSF54928">
    <property type="entry name" value="RNA-binding domain, RBD"/>
    <property type="match status" value="1"/>
</dbReference>
<dbReference type="GO" id="GO:0003723">
    <property type="term" value="F:RNA binding"/>
    <property type="evidence" value="ECO:0007669"/>
    <property type="project" value="UniProtKB-UniRule"/>
</dbReference>
<name>A0A815NWR0_9BILA</name>
<dbReference type="CDD" id="cd12263">
    <property type="entry name" value="RRM_ABT1_like"/>
    <property type="match status" value="1"/>
</dbReference>
<organism evidence="9 10">
    <name type="scientific">Adineta steineri</name>
    <dbReference type="NCBI Taxonomy" id="433720"/>
    <lineage>
        <taxon>Eukaryota</taxon>
        <taxon>Metazoa</taxon>
        <taxon>Spiralia</taxon>
        <taxon>Gnathifera</taxon>
        <taxon>Rotifera</taxon>
        <taxon>Eurotatoria</taxon>
        <taxon>Bdelloidea</taxon>
        <taxon>Adinetida</taxon>
        <taxon>Adinetidae</taxon>
        <taxon>Adineta</taxon>
    </lineage>
</organism>
<accession>A0A815NWR0</accession>
<feature type="domain" description="RRM" evidence="8">
    <location>
        <begin position="62"/>
        <end position="139"/>
    </location>
</feature>
<comment type="subcellular location">
    <subcellularLocation>
        <location evidence="1">Nucleus</location>
        <location evidence="1">Nucleolus</location>
    </subcellularLocation>
</comment>
<feature type="compositionally biased region" description="Acidic residues" evidence="7">
    <location>
        <begin position="13"/>
        <end position="44"/>
    </location>
</feature>
<dbReference type="PROSITE" id="PS50102">
    <property type="entry name" value="RRM"/>
    <property type="match status" value="1"/>
</dbReference>
<evidence type="ECO:0000256" key="7">
    <source>
        <dbReference type="SAM" id="MobiDB-lite"/>
    </source>
</evidence>
<dbReference type="PANTHER" id="PTHR12311:SF7">
    <property type="entry name" value="ACTIVATOR OF BASAL TRANSCRIPTION 1"/>
    <property type="match status" value="1"/>
</dbReference>
<dbReference type="PANTHER" id="PTHR12311">
    <property type="entry name" value="ACTIVATOR OF BASAL TRANSCRIPTION 1"/>
    <property type="match status" value="1"/>
</dbReference>
<feature type="region of interest" description="Disordered" evidence="7">
    <location>
        <begin position="1"/>
        <end position="52"/>
    </location>
</feature>
<evidence type="ECO:0000256" key="2">
    <source>
        <dbReference type="ARBA" id="ARBA00005819"/>
    </source>
</evidence>
<dbReference type="InterPro" id="IPR012677">
    <property type="entry name" value="Nucleotide-bd_a/b_plait_sf"/>
</dbReference>
<dbReference type="Pfam" id="PF00076">
    <property type="entry name" value="RRM_1"/>
    <property type="match status" value="1"/>
</dbReference>
<evidence type="ECO:0000313" key="9">
    <source>
        <dbReference type="EMBL" id="CAF1438362.1"/>
    </source>
</evidence>
<reference evidence="9" key="1">
    <citation type="submission" date="2021-02" db="EMBL/GenBank/DDBJ databases">
        <authorList>
            <person name="Nowell W R."/>
        </authorList>
    </citation>
    <scope>NUCLEOTIDE SEQUENCE</scope>
</reference>
<keyword evidence="5" id="KW-0539">Nucleus</keyword>
<dbReference type="EMBL" id="CAJNOG010001384">
    <property type="protein sequence ID" value="CAF1438362.1"/>
    <property type="molecule type" value="Genomic_DNA"/>
</dbReference>
<dbReference type="InterPro" id="IPR039119">
    <property type="entry name" value="ABT1/Esf2"/>
</dbReference>
<dbReference type="GO" id="GO:0005730">
    <property type="term" value="C:nucleolus"/>
    <property type="evidence" value="ECO:0007669"/>
    <property type="project" value="UniProtKB-SubCell"/>
</dbReference>
<proteinExistence type="inferred from homology"/>
<dbReference type="InterPro" id="IPR000504">
    <property type="entry name" value="RRM_dom"/>
</dbReference>
<evidence type="ECO:0000256" key="5">
    <source>
        <dbReference type="ARBA" id="ARBA00023242"/>
    </source>
</evidence>
<evidence type="ECO:0000313" key="10">
    <source>
        <dbReference type="Proteomes" id="UP000663845"/>
    </source>
</evidence>
<dbReference type="Gene3D" id="3.30.70.330">
    <property type="match status" value="1"/>
</dbReference>